<dbReference type="Gramene" id="TuG1812G0300002711.01.T01">
    <property type="protein sequence ID" value="TuG1812G0300002711.01.T01"/>
    <property type="gene ID" value="TuG1812G0300002711.01"/>
</dbReference>
<dbReference type="AlphaFoldDB" id="A0A8R7PTG5"/>
<proteinExistence type="predicted"/>
<protein>
    <submittedName>
        <fullName evidence="2">Uncharacterized protein</fullName>
    </submittedName>
</protein>
<feature type="region of interest" description="Disordered" evidence="1">
    <location>
        <begin position="23"/>
        <end position="57"/>
    </location>
</feature>
<reference evidence="2" key="2">
    <citation type="submission" date="2018-03" db="EMBL/GenBank/DDBJ databases">
        <title>The Triticum urartu genome reveals the dynamic nature of wheat genome evolution.</title>
        <authorList>
            <person name="Ling H."/>
            <person name="Ma B."/>
            <person name="Shi X."/>
            <person name="Liu H."/>
            <person name="Dong L."/>
            <person name="Sun H."/>
            <person name="Cao Y."/>
            <person name="Gao Q."/>
            <person name="Zheng S."/>
            <person name="Li Y."/>
            <person name="Yu Y."/>
            <person name="Du H."/>
            <person name="Qi M."/>
            <person name="Li Y."/>
            <person name="Yu H."/>
            <person name="Cui Y."/>
            <person name="Wang N."/>
            <person name="Chen C."/>
            <person name="Wu H."/>
            <person name="Zhao Y."/>
            <person name="Zhang J."/>
            <person name="Li Y."/>
            <person name="Zhou W."/>
            <person name="Zhang B."/>
            <person name="Hu W."/>
            <person name="Eijk M."/>
            <person name="Tang J."/>
            <person name="Witsenboer H."/>
            <person name="Zhao S."/>
            <person name="Li Z."/>
            <person name="Zhang A."/>
            <person name="Wang D."/>
            <person name="Liang C."/>
        </authorList>
    </citation>
    <scope>NUCLEOTIDE SEQUENCE [LARGE SCALE GENOMIC DNA]</scope>
    <source>
        <strain evidence="2">cv. G1812</strain>
    </source>
</reference>
<reference evidence="2" key="3">
    <citation type="submission" date="2022-06" db="UniProtKB">
        <authorList>
            <consortium name="EnsemblPlants"/>
        </authorList>
    </citation>
    <scope>IDENTIFICATION</scope>
</reference>
<evidence type="ECO:0000256" key="1">
    <source>
        <dbReference type="SAM" id="MobiDB-lite"/>
    </source>
</evidence>
<accession>A0A8R7PTG5</accession>
<evidence type="ECO:0000313" key="3">
    <source>
        <dbReference type="Proteomes" id="UP000015106"/>
    </source>
</evidence>
<reference evidence="3" key="1">
    <citation type="journal article" date="2013" name="Nature">
        <title>Draft genome of the wheat A-genome progenitor Triticum urartu.</title>
        <authorList>
            <person name="Ling H.Q."/>
            <person name="Zhao S."/>
            <person name="Liu D."/>
            <person name="Wang J."/>
            <person name="Sun H."/>
            <person name="Zhang C."/>
            <person name="Fan H."/>
            <person name="Li D."/>
            <person name="Dong L."/>
            <person name="Tao Y."/>
            <person name="Gao C."/>
            <person name="Wu H."/>
            <person name="Li Y."/>
            <person name="Cui Y."/>
            <person name="Guo X."/>
            <person name="Zheng S."/>
            <person name="Wang B."/>
            <person name="Yu K."/>
            <person name="Liang Q."/>
            <person name="Yang W."/>
            <person name="Lou X."/>
            <person name="Chen J."/>
            <person name="Feng M."/>
            <person name="Jian J."/>
            <person name="Zhang X."/>
            <person name="Luo G."/>
            <person name="Jiang Y."/>
            <person name="Liu J."/>
            <person name="Wang Z."/>
            <person name="Sha Y."/>
            <person name="Zhang B."/>
            <person name="Wu H."/>
            <person name="Tang D."/>
            <person name="Shen Q."/>
            <person name="Xue P."/>
            <person name="Zou S."/>
            <person name="Wang X."/>
            <person name="Liu X."/>
            <person name="Wang F."/>
            <person name="Yang Y."/>
            <person name="An X."/>
            <person name="Dong Z."/>
            <person name="Zhang K."/>
            <person name="Zhang X."/>
            <person name="Luo M.C."/>
            <person name="Dvorak J."/>
            <person name="Tong Y."/>
            <person name="Wang J."/>
            <person name="Yang H."/>
            <person name="Li Z."/>
            <person name="Wang D."/>
            <person name="Zhang A."/>
            <person name="Wang J."/>
        </authorList>
    </citation>
    <scope>NUCLEOTIDE SEQUENCE</scope>
    <source>
        <strain evidence="3">cv. G1812</strain>
    </source>
</reference>
<sequence length="125" mass="14118">MELAQHDPLYYEDTVISSLMEEHQASQNMEQHEPGPLPGSSFIADHVQSEPPVQPTTITKEGNVIRKREVVALAKLKAAAKKREIADQVKFDAAMEKLRSKELKILQAGQKRKEEAEAKKLEKEE</sequence>
<keyword evidence="3" id="KW-1185">Reference proteome</keyword>
<name>A0A8R7PTG5_TRIUA</name>
<dbReference type="Proteomes" id="UP000015106">
    <property type="component" value="Chromosome 3"/>
</dbReference>
<organism evidence="2 3">
    <name type="scientific">Triticum urartu</name>
    <name type="common">Red wild einkorn</name>
    <name type="synonym">Crithodium urartu</name>
    <dbReference type="NCBI Taxonomy" id="4572"/>
    <lineage>
        <taxon>Eukaryota</taxon>
        <taxon>Viridiplantae</taxon>
        <taxon>Streptophyta</taxon>
        <taxon>Embryophyta</taxon>
        <taxon>Tracheophyta</taxon>
        <taxon>Spermatophyta</taxon>
        <taxon>Magnoliopsida</taxon>
        <taxon>Liliopsida</taxon>
        <taxon>Poales</taxon>
        <taxon>Poaceae</taxon>
        <taxon>BOP clade</taxon>
        <taxon>Pooideae</taxon>
        <taxon>Triticodae</taxon>
        <taxon>Triticeae</taxon>
        <taxon>Triticinae</taxon>
        <taxon>Triticum</taxon>
    </lineage>
</organism>
<evidence type="ECO:0000313" key="2">
    <source>
        <dbReference type="EnsemblPlants" id="TuG1812G0300002711.01.T01"/>
    </source>
</evidence>
<dbReference type="EnsemblPlants" id="TuG1812G0300002711.01.T01">
    <property type="protein sequence ID" value="TuG1812G0300002711.01.T01"/>
    <property type="gene ID" value="TuG1812G0300002711.01"/>
</dbReference>